<protein>
    <submittedName>
        <fullName evidence="1">Uncharacterized protein</fullName>
    </submittedName>
</protein>
<reference evidence="1 2" key="1">
    <citation type="journal article" date="2020" name="Cell">
        <title>Large-Scale Comparative Analyses of Tick Genomes Elucidate Their Genetic Diversity and Vector Capacities.</title>
        <authorList>
            <consortium name="Tick Genome and Microbiome Consortium (TIGMIC)"/>
            <person name="Jia N."/>
            <person name="Wang J."/>
            <person name="Shi W."/>
            <person name="Du L."/>
            <person name="Sun Y."/>
            <person name="Zhan W."/>
            <person name="Jiang J.F."/>
            <person name="Wang Q."/>
            <person name="Zhang B."/>
            <person name="Ji P."/>
            <person name="Bell-Sakyi L."/>
            <person name="Cui X.M."/>
            <person name="Yuan T.T."/>
            <person name="Jiang B.G."/>
            <person name="Yang W.F."/>
            <person name="Lam T.T."/>
            <person name="Chang Q.C."/>
            <person name="Ding S.J."/>
            <person name="Wang X.J."/>
            <person name="Zhu J.G."/>
            <person name="Ruan X.D."/>
            <person name="Zhao L."/>
            <person name="Wei J.T."/>
            <person name="Ye R.Z."/>
            <person name="Que T.C."/>
            <person name="Du C.H."/>
            <person name="Zhou Y.H."/>
            <person name="Cheng J.X."/>
            <person name="Dai P.F."/>
            <person name="Guo W.B."/>
            <person name="Han X.H."/>
            <person name="Huang E.J."/>
            <person name="Li L.F."/>
            <person name="Wei W."/>
            <person name="Gao Y.C."/>
            <person name="Liu J.Z."/>
            <person name="Shao H.Z."/>
            <person name="Wang X."/>
            <person name="Wang C.C."/>
            <person name="Yang T.C."/>
            <person name="Huo Q.B."/>
            <person name="Li W."/>
            <person name="Chen H.Y."/>
            <person name="Chen S.E."/>
            <person name="Zhou L.G."/>
            <person name="Ni X.B."/>
            <person name="Tian J.H."/>
            <person name="Sheng Y."/>
            <person name="Liu T."/>
            <person name="Pan Y.S."/>
            <person name="Xia L.Y."/>
            <person name="Li J."/>
            <person name="Zhao F."/>
            <person name="Cao W.C."/>
        </authorList>
    </citation>
    <scope>NUCLEOTIDE SEQUENCE [LARGE SCALE GENOMIC DNA]</scope>
    <source>
        <strain evidence="1">Iper-2018</strain>
    </source>
</reference>
<comment type="caution">
    <text evidence="1">The sequence shown here is derived from an EMBL/GenBank/DDBJ whole genome shotgun (WGS) entry which is preliminary data.</text>
</comment>
<gene>
    <name evidence="1" type="ORF">HPB47_023539</name>
</gene>
<sequence>MTRSLLLNSRSDHVAPNLALQQPQILASIPAPAGSHENEYCATMPQLFAAVGGKVSLPCNTTIPMGGDGVSLILWYHGDYGIPIYSLDARDQPMSKARHFPGQDLGTRAYFDVSAKPPVLRIDPVLESDAGEYRCRVDYSRQRTQHRNVNLTVIVPPKDAIIRDETGKPLHGVIGPYDEGAHLVLICDADGGPDAQQRIRS</sequence>
<evidence type="ECO:0000313" key="1">
    <source>
        <dbReference type="EMBL" id="KAG0429524.1"/>
    </source>
</evidence>
<evidence type="ECO:0000313" key="2">
    <source>
        <dbReference type="Proteomes" id="UP000805193"/>
    </source>
</evidence>
<name>A0AC60Q6P6_IXOPE</name>
<keyword evidence="2" id="KW-1185">Reference proteome</keyword>
<dbReference type="Proteomes" id="UP000805193">
    <property type="component" value="Unassembled WGS sequence"/>
</dbReference>
<proteinExistence type="predicted"/>
<organism evidence="1 2">
    <name type="scientific">Ixodes persulcatus</name>
    <name type="common">Taiga tick</name>
    <dbReference type="NCBI Taxonomy" id="34615"/>
    <lineage>
        <taxon>Eukaryota</taxon>
        <taxon>Metazoa</taxon>
        <taxon>Ecdysozoa</taxon>
        <taxon>Arthropoda</taxon>
        <taxon>Chelicerata</taxon>
        <taxon>Arachnida</taxon>
        <taxon>Acari</taxon>
        <taxon>Parasitiformes</taxon>
        <taxon>Ixodida</taxon>
        <taxon>Ixodoidea</taxon>
        <taxon>Ixodidae</taxon>
        <taxon>Ixodinae</taxon>
        <taxon>Ixodes</taxon>
    </lineage>
</organism>
<accession>A0AC60Q6P6</accession>
<dbReference type="EMBL" id="JABSTQ010009403">
    <property type="protein sequence ID" value="KAG0429524.1"/>
    <property type="molecule type" value="Genomic_DNA"/>
</dbReference>